<reference evidence="4 5" key="1">
    <citation type="journal article" date="2015" name="Fungal Genet. Biol.">
        <title>Evolution of novel wood decay mechanisms in Agaricales revealed by the genome sequences of Fistulina hepatica and Cylindrobasidium torrendii.</title>
        <authorList>
            <person name="Floudas D."/>
            <person name="Held B.W."/>
            <person name="Riley R."/>
            <person name="Nagy L.G."/>
            <person name="Koehler G."/>
            <person name="Ransdell A.S."/>
            <person name="Younus H."/>
            <person name="Chow J."/>
            <person name="Chiniquy J."/>
            <person name="Lipzen A."/>
            <person name="Tritt A."/>
            <person name="Sun H."/>
            <person name="Haridas S."/>
            <person name="LaButti K."/>
            <person name="Ohm R.A."/>
            <person name="Kues U."/>
            <person name="Blanchette R.A."/>
            <person name="Grigoriev I.V."/>
            <person name="Minto R.E."/>
            <person name="Hibbett D.S."/>
        </authorList>
    </citation>
    <scope>NUCLEOTIDE SEQUENCE [LARGE SCALE GENOMIC DNA]</scope>
    <source>
        <strain evidence="4 5">FP15055 ss-10</strain>
    </source>
</reference>
<comment type="subcellular location">
    <subcellularLocation>
        <location evidence="1">Cytoplasm</location>
    </subcellularLocation>
</comment>
<proteinExistence type="predicted"/>
<dbReference type="Proteomes" id="UP000054007">
    <property type="component" value="Unassembled WGS sequence"/>
</dbReference>
<dbReference type="InterPro" id="IPR011989">
    <property type="entry name" value="ARM-like"/>
</dbReference>
<name>A0A0D7BTM3_9AGAR</name>
<dbReference type="OrthoDB" id="199930at2759"/>
<gene>
    <name evidence="4" type="ORF">CYLTODRAFT_448929</name>
</gene>
<evidence type="ECO:0000313" key="5">
    <source>
        <dbReference type="Proteomes" id="UP000054007"/>
    </source>
</evidence>
<dbReference type="AlphaFoldDB" id="A0A0D7BTM3"/>
<evidence type="ECO:0000256" key="2">
    <source>
        <dbReference type="ARBA" id="ARBA00022490"/>
    </source>
</evidence>
<evidence type="ECO:0000259" key="3">
    <source>
        <dbReference type="Pfam" id="PF11701"/>
    </source>
</evidence>
<protein>
    <submittedName>
        <fullName evidence="4">ARM repeat-containing protein</fullName>
    </submittedName>
</protein>
<keyword evidence="2" id="KW-0963">Cytoplasm</keyword>
<dbReference type="SUPFAM" id="SSF48371">
    <property type="entry name" value="ARM repeat"/>
    <property type="match status" value="2"/>
</dbReference>
<organism evidence="4 5">
    <name type="scientific">Cylindrobasidium torrendii FP15055 ss-10</name>
    <dbReference type="NCBI Taxonomy" id="1314674"/>
    <lineage>
        <taxon>Eukaryota</taxon>
        <taxon>Fungi</taxon>
        <taxon>Dikarya</taxon>
        <taxon>Basidiomycota</taxon>
        <taxon>Agaricomycotina</taxon>
        <taxon>Agaricomycetes</taxon>
        <taxon>Agaricomycetidae</taxon>
        <taxon>Agaricales</taxon>
        <taxon>Marasmiineae</taxon>
        <taxon>Physalacriaceae</taxon>
        <taxon>Cylindrobasidium</taxon>
    </lineage>
</organism>
<accession>A0A0D7BTM3</accession>
<feature type="domain" description="UNC-45/Cro1/She4 central" evidence="3">
    <location>
        <begin position="32"/>
        <end position="180"/>
    </location>
</feature>
<dbReference type="GO" id="GO:0051879">
    <property type="term" value="F:Hsp90 protein binding"/>
    <property type="evidence" value="ECO:0007669"/>
    <property type="project" value="TreeGrafter"/>
</dbReference>
<sequence>MSSTDHDQLDVLLKKAGKGPVLPDELQYLITEFLESNPKAYLILSAYCQGVRQANPKPEDGTDALVTVFAPLVLPHLEETNDRDILIAVTFITALFQVDWQAAAAILQREGVFEMVMDSVELKPSEALSLAVAHLLGQAAGYKPCRALFAPETPKWLEAMSRPSRPENVRAAATVALVKLSKGSAADAAELTGTTGTAPPPSVANTDDELASAMKGLVLSSGSHDAVEGLAYLSVNPQIKETLCDDTEFLKALFALVPRRKTAEPISSSLLYGIILIISNLSQYLPLLTEEQLQMKKLRQMAAEKSNGGQSSTDDVLNDDAHVRARCKKLAAAGALEVFPAALAACESAGVRLEIGRALLGIVTDQANRGRALSSGCAKVLQKLTKSAVIASDKRVTLDTTHIDAIQALAKLAITASPVQVFGPDTGAIFDTVRPFALALQDSSTRLLTRFEIMMALTNLSSASAEVASRIADADGLLSRIELFLLEDHTMIRRAAMELVCNLIAGSDRMYERYGGSATEDMGVTGKIQVILALSDVEDLPTRLAASGALATLSAAPAAARALHALQKDRHRVLPILVQLIDPTAAPDDDGNEEQESDPGLVHRGVICAMNLLLSTSAQDKADTVKEAEVSGLITALANVVKSGQAQVAQPAAEALKWILQK</sequence>
<evidence type="ECO:0000313" key="4">
    <source>
        <dbReference type="EMBL" id="KIY73605.1"/>
    </source>
</evidence>
<dbReference type="STRING" id="1314674.A0A0D7BTM3"/>
<evidence type="ECO:0000256" key="1">
    <source>
        <dbReference type="ARBA" id="ARBA00004496"/>
    </source>
</evidence>
<dbReference type="PANTHER" id="PTHR45994:SF1">
    <property type="entry name" value="FI21225P1"/>
    <property type="match status" value="1"/>
</dbReference>
<dbReference type="Pfam" id="PF11701">
    <property type="entry name" value="UNC45-central"/>
    <property type="match status" value="1"/>
</dbReference>
<dbReference type="InterPro" id="IPR016024">
    <property type="entry name" value="ARM-type_fold"/>
</dbReference>
<dbReference type="Gene3D" id="1.25.10.10">
    <property type="entry name" value="Leucine-rich Repeat Variant"/>
    <property type="match status" value="1"/>
</dbReference>
<dbReference type="EMBL" id="KN880435">
    <property type="protein sequence ID" value="KIY73605.1"/>
    <property type="molecule type" value="Genomic_DNA"/>
</dbReference>
<keyword evidence="5" id="KW-1185">Reference proteome</keyword>
<dbReference type="PANTHER" id="PTHR45994">
    <property type="entry name" value="FI21225P1"/>
    <property type="match status" value="1"/>
</dbReference>
<dbReference type="InterPro" id="IPR024660">
    <property type="entry name" value="UCS_central_dom"/>
</dbReference>
<dbReference type="GO" id="GO:0005737">
    <property type="term" value="C:cytoplasm"/>
    <property type="evidence" value="ECO:0007669"/>
    <property type="project" value="UniProtKB-SubCell"/>
</dbReference>